<dbReference type="EMBL" id="LNYK01000014">
    <property type="protein sequence ID" value="KTD21687.1"/>
    <property type="molecule type" value="Genomic_DNA"/>
</dbReference>
<organism evidence="2 3">
    <name type="scientific">Legionella londiniensis</name>
    <dbReference type="NCBI Taxonomy" id="45068"/>
    <lineage>
        <taxon>Bacteria</taxon>
        <taxon>Pseudomonadati</taxon>
        <taxon>Pseudomonadota</taxon>
        <taxon>Gammaproteobacteria</taxon>
        <taxon>Legionellales</taxon>
        <taxon>Legionellaceae</taxon>
        <taxon>Legionella</taxon>
    </lineage>
</organism>
<dbReference type="AlphaFoldDB" id="A0A0W0VNM3"/>
<sequence length="1113" mass="128162">MKHNYCRWLLLGILFLSSSTVFSELDNVQALLLKAYQTPLRWDNIESTPYWISGEKPVYSLQLNQHIIRLKPGQFVKVLVPEGSVLRIMSRCPFLDKKELEVSASNGTGLYAEVPMLLSEDAHSFLTPRNEQHPRLFLISRPKNSKGMREISLFNSRLDYLPELAPYREIIPFCTKPAEMGREIDGSIEPYWEFLPSQIHAVTVYGPTRLAFENRIVYPETEAQPLQTYQVNSRLDGKPYRSLQFETSQELRWPVKINGKISVAGRQEVGYLEIPKGKHRLQLQASAKLYGRLLKQQSSDYLFPNFNAPIVRAETVEKLLPLKWPDFWSMDKKNIIRIIHDPHALPEEKEYIAKRVMRDNTRKDGGLLGVMFMELLAGRHLEYPLIKTVAQEFFGFHTFYRDIMPADKNTHDPQYMAWFLTPVLHNPGEEGQRLLSGEQFLQALLGRIASGYFNRLPKEGYEYILPPRASPTYLRVIIDSRQTPPGARFFLKIENEAPIAFKVLCNPELQPAAYQHTEQQMGLEVLAKLTKEPIKGTLSALFSQHHTPAEMTRAGVYELPLSKETRKIKVWPANPSLPVYVALQYRESDQFSLSETAYINTIQQLKPDTPIFSLLQKTLNIPYTHHLNNSQKELENHWLPLIRFIISRYAEFSASVADAPTPKRVKESETHVKLQQKMKLAEVLASDSQWLPALEIWSDIAQTASSKLQEKAQIKEIEALFKLGEYYLAEMKLRGYLLYGKNPSIRTWAKERLRSYFVKTHDIESLSDLFSVLLVIEPTPSHAIELMSWLLKNNEPKLALMLGLTIPDKQKPINLILYAAYQSQWWKIYNHFSNQVRTPEERHFWKALGLLEKRKIKEALGLLEHAGVRGQKWKNHLVKACQILQKINSEQLAEREEALSQWEIWQREQPGPSAWKDDAAAVVDYAKMVTLYSIPRDLYSAAFAGNRAHPVRLKVAGPIKLRLEIRPLHHKTSKEPIDGWIMVREKQILQLFPINGNVVSEAVKLFGNTDMQPGRRIFVELEVKPGIHEFRIDAQKTPFLTRIQTYQPQIVNPILPVLNPAIVTAALQGTLLRSPHASIPCYFYDCMTVIEQKTNCLLKKKSVRNLSKQLCIH</sequence>
<dbReference type="PATRIC" id="fig|45068.5.peg.914"/>
<evidence type="ECO:0000256" key="1">
    <source>
        <dbReference type="SAM" id="SignalP"/>
    </source>
</evidence>
<evidence type="ECO:0000313" key="2">
    <source>
        <dbReference type="EMBL" id="KTD21687.1"/>
    </source>
</evidence>
<evidence type="ECO:0000313" key="3">
    <source>
        <dbReference type="Proteomes" id="UP000054997"/>
    </source>
</evidence>
<feature type="chain" id="PRO_5006914949" description="Alpha-2-macroglobulin domain-containing protein" evidence="1">
    <location>
        <begin position="24"/>
        <end position="1113"/>
    </location>
</feature>
<proteinExistence type="predicted"/>
<dbReference type="STRING" id="45068.Llon_0852"/>
<gene>
    <name evidence="2" type="ORF">Llon_0852</name>
</gene>
<feature type="signal peptide" evidence="1">
    <location>
        <begin position="1"/>
        <end position="23"/>
    </location>
</feature>
<reference evidence="2 3" key="1">
    <citation type="submission" date="2015-11" db="EMBL/GenBank/DDBJ databases">
        <title>Genomic analysis of 38 Legionella species identifies large and diverse effector repertoires.</title>
        <authorList>
            <person name="Burstein D."/>
            <person name="Amaro F."/>
            <person name="Zusman T."/>
            <person name="Lifshitz Z."/>
            <person name="Cohen O."/>
            <person name="Gilbert J.A."/>
            <person name="Pupko T."/>
            <person name="Shuman H.A."/>
            <person name="Segal G."/>
        </authorList>
    </citation>
    <scope>NUCLEOTIDE SEQUENCE [LARGE SCALE GENOMIC DNA]</scope>
    <source>
        <strain evidence="2 3">ATCC 49505</strain>
    </source>
</reference>
<name>A0A0W0VNM3_9GAMM</name>
<comment type="caution">
    <text evidence="2">The sequence shown here is derived from an EMBL/GenBank/DDBJ whole genome shotgun (WGS) entry which is preliminary data.</text>
</comment>
<protein>
    <recommendedName>
        <fullName evidence="4">Alpha-2-macroglobulin domain-containing protein</fullName>
    </recommendedName>
</protein>
<keyword evidence="3" id="KW-1185">Reference proteome</keyword>
<dbReference type="OrthoDB" id="5630294at2"/>
<dbReference type="RefSeq" id="WP_058528854.1">
    <property type="nucleotide sequence ID" value="NZ_CAAAHZ010000002.1"/>
</dbReference>
<dbReference type="Proteomes" id="UP000054997">
    <property type="component" value="Unassembled WGS sequence"/>
</dbReference>
<keyword evidence="1" id="KW-0732">Signal</keyword>
<accession>A0A0W0VNM3</accession>
<evidence type="ECO:0008006" key="4">
    <source>
        <dbReference type="Google" id="ProtNLM"/>
    </source>
</evidence>